<organism evidence="1 2">
    <name type="scientific">candidate division MSBL1 archaeon SCGC-AAA259E19</name>
    <dbReference type="NCBI Taxonomy" id="1698264"/>
    <lineage>
        <taxon>Archaea</taxon>
        <taxon>Methanobacteriati</taxon>
        <taxon>Methanobacteriota</taxon>
        <taxon>candidate division MSBL1</taxon>
    </lineage>
</organism>
<reference evidence="1 2" key="1">
    <citation type="journal article" date="2016" name="Sci. Rep.">
        <title>Metabolic traits of an uncultured archaeal lineage -MSBL1- from brine pools of the Red Sea.</title>
        <authorList>
            <person name="Mwirichia R."/>
            <person name="Alam I."/>
            <person name="Rashid M."/>
            <person name="Vinu M."/>
            <person name="Ba-Alawi W."/>
            <person name="Anthony Kamau A."/>
            <person name="Kamanda Ngugi D."/>
            <person name="Goker M."/>
            <person name="Klenk H.P."/>
            <person name="Bajic V."/>
            <person name="Stingl U."/>
        </authorList>
    </citation>
    <scope>NUCLEOTIDE SEQUENCE [LARGE SCALE GENOMIC DNA]</scope>
    <source>
        <strain evidence="1">SCGC-AAA259E19</strain>
    </source>
</reference>
<dbReference type="Proteomes" id="UP000070284">
    <property type="component" value="Unassembled WGS sequence"/>
</dbReference>
<evidence type="ECO:0000313" key="1">
    <source>
        <dbReference type="EMBL" id="KXA95561.1"/>
    </source>
</evidence>
<dbReference type="AlphaFoldDB" id="A0A133UN12"/>
<gene>
    <name evidence="1" type="ORF">AKJ65_01570</name>
</gene>
<keyword evidence="2" id="KW-1185">Reference proteome</keyword>
<sequence length="86" mass="10555">MRDHEIGVKKGYFLTNRDGKKGLRNYYAENMEPHLSINIRNGIPWNNDDTVEEFRDEVKKWKEKWTEERMEWRALERKVEDLQTNK</sequence>
<evidence type="ECO:0000313" key="2">
    <source>
        <dbReference type="Proteomes" id="UP000070284"/>
    </source>
</evidence>
<protein>
    <submittedName>
        <fullName evidence="1">Uncharacterized protein</fullName>
    </submittedName>
</protein>
<comment type="caution">
    <text evidence="1">The sequence shown here is derived from an EMBL/GenBank/DDBJ whole genome shotgun (WGS) entry which is preliminary data.</text>
</comment>
<proteinExistence type="predicted"/>
<accession>A0A133UN12</accession>
<dbReference type="EMBL" id="LHXO01000012">
    <property type="protein sequence ID" value="KXA95561.1"/>
    <property type="molecule type" value="Genomic_DNA"/>
</dbReference>
<name>A0A133UN12_9EURY</name>